<dbReference type="GO" id="GO:0004146">
    <property type="term" value="F:dihydrofolate reductase activity"/>
    <property type="evidence" value="ECO:0007669"/>
    <property type="project" value="UniProtKB-EC"/>
</dbReference>
<keyword evidence="4 8" id="KW-0554">One-carbon metabolism</keyword>
<dbReference type="PROSITE" id="PS51330">
    <property type="entry name" value="DHFR_2"/>
    <property type="match status" value="1"/>
</dbReference>
<dbReference type="EMBL" id="FOHV01000030">
    <property type="protein sequence ID" value="SET48060.1"/>
    <property type="molecule type" value="Genomic_DNA"/>
</dbReference>
<dbReference type="NCBIfam" id="NF008037">
    <property type="entry name" value="PRK10769.1"/>
    <property type="match status" value="1"/>
</dbReference>
<evidence type="ECO:0000256" key="8">
    <source>
        <dbReference type="PIRNR" id="PIRNR000194"/>
    </source>
</evidence>
<comment type="pathway">
    <text evidence="1 8">Cofactor biosynthesis; tetrahydrofolate biosynthesis; 5,6,7,8-tetrahydrofolate from 7,8-dihydrofolate: step 1/1.</text>
</comment>
<evidence type="ECO:0000259" key="9">
    <source>
        <dbReference type="PROSITE" id="PS51330"/>
    </source>
</evidence>
<dbReference type="InterPro" id="IPR024072">
    <property type="entry name" value="DHFR-like_dom_sf"/>
</dbReference>
<dbReference type="InterPro" id="IPR001796">
    <property type="entry name" value="DHFR_dom"/>
</dbReference>
<reference evidence="11" key="1">
    <citation type="submission" date="2016-10" db="EMBL/GenBank/DDBJ databases">
        <authorList>
            <person name="Varghese N."/>
            <person name="Submissions S."/>
        </authorList>
    </citation>
    <scope>NUCLEOTIDE SEQUENCE [LARGE SCALE GENOMIC DNA]</scope>
    <source>
        <strain evidence="11">DSM 18579</strain>
    </source>
</reference>
<evidence type="ECO:0000313" key="10">
    <source>
        <dbReference type="EMBL" id="SET48060.1"/>
    </source>
</evidence>
<dbReference type="UniPathway" id="UPA00077">
    <property type="reaction ID" value="UER00158"/>
</dbReference>
<dbReference type="GO" id="GO:0006730">
    <property type="term" value="P:one-carbon metabolic process"/>
    <property type="evidence" value="ECO:0007669"/>
    <property type="project" value="UniProtKB-KW"/>
</dbReference>
<accession>A0A1I0ERU4</accession>
<evidence type="ECO:0000256" key="1">
    <source>
        <dbReference type="ARBA" id="ARBA00004903"/>
    </source>
</evidence>
<sequence length="165" mass="18799">MIISLIAAIDNNRALGGDNKMLWHLPADFAWFKAHTLSKPVIMGRKTYESIGKALPNRLNIVLTRQELVLEDALVVSSLEEAFLKVKEASEIMVIGGADIYSQCLTKADRLYLTQVDATFQTADAFFPDYLNSNIAWHKTDEKYYPKDAKNAFDMTFMIFDRNRK</sequence>
<dbReference type="GO" id="GO:0046655">
    <property type="term" value="P:folic acid metabolic process"/>
    <property type="evidence" value="ECO:0007669"/>
    <property type="project" value="TreeGrafter"/>
</dbReference>
<dbReference type="AlphaFoldDB" id="A0A1I0ERU4"/>
<dbReference type="PIRSF" id="PIRSF000194">
    <property type="entry name" value="DHFR"/>
    <property type="match status" value="1"/>
</dbReference>
<dbReference type="PANTHER" id="PTHR48069:SF3">
    <property type="entry name" value="DIHYDROFOLATE REDUCTASE"/>
    <property type="match status" value="1"/>
</dbReference>
<dbReference type="STRING" id="1123402.SAMN02583745_02497"/>
<dbReference type="PRINTS" id="PR00070">
    <property type="entry name" value="DHFR"/>
</dbReference>
<keyword evidence="6 8" id="KW-0560">Oxidoreductase</keyword>
<dbReference type="Pfam" id="PF00186">
    <property type="entry name" value="DHFR_1"/>
    <property type="match status" value="1"/>
</dbReference>
<name>A0A1I0ERU4_9GAMM</name>
<gene>
    <name evidence="10" type="ORF">SAMN02583745_02497</name>
</gene>
<comment type="similarity">
    <text evidence="2 8">Belongs to the dihydrofolate reductase family.</text>
</comment>
<evidence type="ECO:0000256" key="7">
    <source>
        <dbReference type="ARBA" id="ARBA00025067"/>
    </source>
</evidence>
<dbReference type="GO" id="GO:0046654">
    <property type="term" value="P:tetrahydrofolate biosynthetic process"/>
    <property type="evidence" value="ECO:0007669"/>
    <property type="project" value="UniProtKB-UniPathway"/>
</dbReference>
<evidence type="ECO:0000256" key="3">
    <source>
        <dbReference type="ARBA" id="ARBA00012856"/>
    </source>
</evidence>
<dbReference type="InterPro" id="IPR012259">
    <property type="entry name" value="DHFR"/>
</dbReference>
<evidence type="ECO:0000256" key="5">
    <source>
        <dbReference type="ARBA" id="ARBA00022857"/>
    </source>
</evidence>
<proteinExistence type="inferred from homology"/>
<dbReference type="GO" id="GO:0005829">
    <property type="term" value="C:cytosol"/>
    <property type="evidence" value="ECO:0007669"/>
    <property type="project" value="TreeGrafter"/>
</dbReference>
<dbReference type="RefSeq" id="WP_093321695.1">
    <property type="nucleotide sequence ID" value="NZ_FOHV01000030.1"/>
</dbReference>
<dbReference type="EC" id="1.5.1.3" evidence="3 8"/>
<evidence type="ECO:0000313" key="11">
    <source>
        <dbReference type="Proteomes" id="UP000242642"/>
    </source>
</evidence>
<evidence type="ECO:0000256" key="6">
    <source>
        <dbReference type="ARBA" id="ARBA00023002"/>
    </source>
</evidence>
<dbReference type="OrthoDB" id="9804315at2"/>
<keyword evidence="5 8" id="KW-0521">NADP</keyword>
<dbReference type="GO" id="GO:0070401">
    <property type="term" value="F:NADP+ binding"/>
    <property type="evidence" value="ECO:0007669"/>
    <property type="project" value="UniProtKB-ARBA"/>
</dbReference>
<dbReference type="Proteomes" id="UP000242642">
    <property type="component" value="Unassembled WGS sequence"/>
</dbReference>
<protein>
    <recommendedName>
        <fullName evidence="3 8">Dihydrofolate reductase</fullName>
        <ecNumber evidence="3 8">1.5.1.3</ecNumber>
    </recommendedName>
</protein>
<dbReference type="FunFam" id="3.40.430.10:FF:000001">
    <property type="entry name" value="Dihydrofolate reductase"/>
    <property type="match status" value="1"/>
</dbReference>
<dbReference type="PANTHER" id="PTHR48069">
    <property type="entry name" value="DIHYDROFOLATE REDUCTASE"/>
    <property type="match status" value="1"/>
</dbReference>
<comment type="function">
    <text evidence="7 8">Key enzyme in folate metabolism. Catalyzes an essential reaction for de novo glycine and purine synthesis, and for DNA precursor synthesis.</text>
</comment>
<evidence type="ECO:0000256" key="2">
    <source>
        <dbReference type="ARBA" id="ARBA00009539"/>
    </source>
</evidence>
<dbReference type="Gene3D" id="3.40.430.10">
    <property type="entry name" value="Dihydrofolate Reductase, subunit A"/>
    <property type="match status" value="1"/>
</dbReference>
<dbReference type="CDD" id="cd00209">
    <property type="entry name" value="DHFR"/>
    <property type="match status" value="1"/>
</dbReference>
<keyword evidence="11" id="KW-1185">Reference proteome</keyword>
<evidence type="ECO:0000256" key="4">
    <source>
        <dbReference type="ARBA" id="ARBA00022563"/>
    </source>
</evidence>
<dbReference type="GO" id="GO:0046452">
    <property type="term" value="P:dihydrofolate metabolic process"/>
    <property type="evidence" value="ECO:0007669"/>
    <property type="project" value="TreeGrafter"/>
</dbReference>
<comment type="catalytic activity">
    <reaction evidence="8">
        <text>(6S)-5,6,7,8-tetrahydrofolate + NADP(+) = 7,8-dihydrofolate + NADPH + H(+)</text>
        <dbReference type="Rhea" id="RHEA:15009"/>
        <dbReference type="ChEBI" id="CHEBI:15378"/>
        <dbReference type="ChEBI" id="CHEBI:57451"/>
        <dbReference type="ChEBI" id="CHEBI:57453"/>
        <dbReference type="ChEBI" id="CHEBI:57783"/>
        <dbReference type="ChEBI" id="CHEBI:58349"/>
        <dbReference type="EC" id="1.5.1.3"/>
    </reaction>
</comment>
<organism evidence="10 11">
    <name type="scientific">Thorsellia anophelis DSM 18579</name>
    <dbReference type="NCBI Taxonomy" id="1123402"/>
    <lineage>
        <taxon>Bacteria</taxon>
        <taxon>Pseudomonadati</taxon>
        <taxon>Pseudomonadota</taxon>
        <taxon>Gammaproteobacteria</taxon>
        <taxon>Enterobacterales</taxon>
        <taxon>Thorselliaceae</taxon>
        <taxon>Thorsellia</taxon>
    </lineage>
</organism>
<dbReference type="SUPFAM" id="SSF53597">
    <property type="entry name" value="Dihydrofolate reductase-like"/>
    <property type="match status" value="1"/>
</dbReference>
<feature type="domain" description="DHFR" evidence="9">
    <location>
        <begin position="2"/>
        <end position="162"/>
    </location>
</feature>